<dbReference type="InterPro" id="IPR012944">
    <property type="entry name" value="SusD_RagB_dom"/>
</dbReference>
<keyword evidence="3 6" id="KW-0732">Signal</keyword>
<accession>A0A1M7MLE1</accession>
<evidence type="ECO:0000256" key="1">
    <source>
        <dbReference type="ARBA" id="ARBA00004442"/>
    </source>
</evidence>
<dbReference type="EMBL" id="FRBL01000013">
    <property type="protein sequence ID" value="SHM91280.1"/>
    <property type="molecule type" value="Genomic_DNA"/>
</dbReference>
<dbReference type="Pfam" id="PF14322">
    <property type="entry name" value="SusD-like_3"/>
    <property type="match status" value="1"/>
</dbReference>
<comment type="similarity">
    <text evidence="2">Belongs to the SusD family.</text>
</comment>
<dbReference type="Pfam" id="PF07980">
    <property type="entry name" value="SusD_RagB"/>
    <property type="match status" value="1"/>
</dbReference>
<dbReference type="Proteomes" id="UP000184420">
    <property type="component" value="Unassembled WGS sequence"/>
</dbReference>
<dbReference type="InterPro" id="IPR033985">
    <property type="entry name" value="SusD-like_N"/>
</dbReference>
<keyword evidence="10" id="KW-1185">Reference proteome</keyword>
<proteinExistence type="inferred from homology"/>
<dbReference type="PROSITE" id="PS51257">
    <property type="entry name" value="PROKAR_LIPOPROTEIN"/>
    <property type="match status" value="1"/>
</dbReference>
<keyword evidence="4" id="KW-0472">Membrane</keyword>
<evidence type="ECO:0000256" key="4">
    <source>
        <dbReference type="ARBA" id="ARBA00023136"/>
    </source>
</evidence>
<organism evidence="9 10">
    <name type="scientific">Chitinophaga jiangningensis</name>
    <dbReference type="NCBI Taxonomy" id="1419482"/>
    <lineage>
        <taxon>Bacteria</taxon>
        <taxon>Pseudomonadati</taxon>
        <taxon>Bacteroidota</taxon>
        <taxon>Chitinophagia</taxon>
        <taxon>Chitinophagales</taxon>
        <taxon>Chitinophagaceae</taxon>
        <taxon>Chitinophaga</taxon>
    </lineage>
</organism>
<protein>
    <submittedName>
        <fullName evidence="9">Starch-binding associating with outer membrane</fullName>
    </submittedName>
</protein>
<dbReference type="RefSeq" id="WP_073087397.1">
    <property type="nucleotide sequence ID" value="NZ_FRBL01000013.1"/>
</dbReference>
<dbReference type="GO" id="GO:0009279">
    <property type="term" value="C:cell outer membrane"/>
    <property type="evidence" value="ECO:0007669"/>
    <property type="project" value="UniProtKB-SubCell"/>
</dbReference>
<evidence type="ECO:0000313" key="10">
    <source>
        <dbReference type="Proteomes" id="UP000184420"/>
    </source>
</evidence>
<evidence type="ECO:0000259" key="7">
    <source>
        <dbReference type="Pfam" id="PF07980"/>
    </source>
</evidence>
<dbReference type="AlphaFoldDB" id="A0A1M7MLE1"/>
<dbReference type="STRING" id="1419482.SAMN05444266_113109"/>
<dbReference type="InterPro" id="IPR011990">
    <property type="entry name" value="TPR-like_helical_dom_sf"/>
</dbReference>
<dbReference type="Gene3D" id="1.25.40.390">
    <property type="match status" value="1"/>
</dbReference>
<dbReference type="OrthoDB" id="618454at2"/>
<reference evidence="9 10" key="1">
    <citation type="submission" date="2016-11" db="EMBL/GenBank/DDBJ databases">
        <authorList>
            <person name="Jaros S."/>
            <person name="Januszkiewicz K."/>
            <person name="Wedrychowicz H."/>
        </authorList>
    </citation>
    <scope>NUCLEOTIDE SEQUENCE [LARGE SCALE GENOMIC DNA]</scope>
    <source>
        <strain evidence="9 10">DSM 27406</strain>
    </source>
</reference>
<name>A0A1M7MLE1_9BACT</name>
<gene>
    <name evidence="9" type="ORF">SAMN05444266_113109</name>
</gene>
<evidence type="ECO:0000256" key="5">
    <source>
        <dbReference type="ARBA" id="ARBA00023237"/>
    </source>
</evidence>
<feature type="domain" description="RagB/SusD" evidence="7">
    <location>
        <begin position="275"/>
        <end position="469"/>
    </location>
</feature>
<sequence length="508" mass="55566">MKRKFFKSIIIAAGGLLVFAACSKSFLETDPTGTPTENNYYRNETEAFNGLVAVYDVVGWQGNAYITKTGMADAASDDHYAGGGSSTDVSGLQVMSNYTVDPATGPSAELWQKGYAGVFRANLLMEKLPNVPMDENKKKRFVAECKVLRAYFYFDLVRLFKNIPLITKTLATSEFNSVLQAEPAQVWAQIEKDLTEAIAEAQLPDKLASSETGRMNKGIAHALLGKVYLWEKKYTEAAAEFALVNGTPGGANSYGYALLPNFADLWKFTNKFNSESIFEISFSSLSGGTWSCTSCTEGNVLNVMVGPRGYSPTPGAPDYYSGWSFLPVTQSLFDALHFDPRFNATIVNLDSLEKNGVAKYEKGYMNTGYFLAKFAAKNSDRTTGGGNVELNFGQNLYEIRLADAYLMEAEALVRGGGDAARADALLNAVRKRVGLNPVPATIDNIMKERRLELAGEGHRWFDLVRTGDAATVLASKGFKAGKNEILPIPLQELENTKILQNKEYGGTK</sequence>
<keyword evidence="5" id="KW-0998">Cell outer membrane</keyword>
<evidence type="ECO:0000256" key="6">
    <source>
        <dbReference type="SAM" id="SignalP"/>
    </source>
</evidence>
<feature type="signal peptide" evidence="6">
    <location>
        <begin position="1"/>
        <end position="20"/>
    </location>
</feature>
<feature type="domain" description="SusD-like N-terminal" evidence="8">
    <location>
        <begin position="98"/>
        <end position="229"/>
    </location>
</feature>
<feature type="chain" id="PRO_5012342097" evidence="6">
    <location>
        <begin position="21"/>
        <end position="508"/>
    </location>
</feature>
<dbReference type="SUPFAM" id="SSF48452">
    <property type="entry name" value="TPR-like"/>
    <property type="match status" value="1"/>
</dbReference>
<dbReference type="CDD" id="cd08977">
    <property type="entry name" value="SusD"/>
    <property type="match status" value="1"/>
</dbReference>
<evidence type="ECO:0000313" key="9">
    <source>
        <dbReference type="EMBL" id="SHM91280.1"/>
    </source>
</evidence>
<evidence type="ECO:0000259" key="8">
    <source>
        <dbReference type="Pfam" id="PF14322"/>
    </source>
</evidence>
<comment type="subcellular location">
    <subcellularLocation>
        <location evidence="1">Cell outer membrane</location>
    </subcellularLocation>
</comment>
<evidence type="ECO:0000256" key="2">
    <source>
        <dbReference type="ARBA" id="ARBA00006275"/>
    </source>
</evidence>
<evidence type="ECO:0000256" key="3">
    <source>
        <dbReference type="ARBA" id="ARBA00022729"/>
    </source>
</evidence>